<evidence type="ECO:0000256" key="8">
    <source>
        <dbReference type="ARBA" id="ARBA00035418"/>
    </source>
</evidence>
<keyword evidence="3" id="KW-0809">Transit peptide</keyword>
<accession>E0VIK0</accession>
<dbReference type="STRING" id="121224.E0VIK0"/>
<dbReference type="RefSeq" id="XP_002425944.1">
    <property type="nucleotide sequence ID" value="XM_002425899.1"/>
</dbReference>
<dbReference type="InterPro" id="IPR037229">
    <property type="entry name" value="Ribosomal_bL35_sf"/>
</dbReference>
<dbReference type="Pfam" id="PF01632">
    <property type="entry name" value="Ribosomal_L35p"/>
    <property type="match status" value="1"/>
</dbReference>
<keyword evidence="4 9" id="KW-0689">Ribosomal protein</keyword>
<dbReference type="eggNOG" id="KOG4316">
    <property type="taxonomic scope" value="Eukaryota"/>
</dbReference>
<evidence type="ECO:0000256" key="4">
    <source>
        <dbReference type="ARBA" id="ARBA00022980"/>
    </source>
</evidence>
<dbReference type="Proteomes" id="UP000009046">
    <property type="component" value="Unassembled WGS sequence"/>
</dbReference>
<dbReference type="GO" id="GO:0003735">
    <property type="term" value="F:structural constituent of ribosome"/>
    <property type="evidence" value="ECO:0007669"/>
    <property type="project" value="InterPro"/>
</dbReference>
<dbReference type="InterPro" id="IPR019338">
    <property type="entry name" value="Ribosomal_bL35m"/>
</dbReference>
<dbReference type="PANTHER" id="PTHR15909:SF0">
    <property type="entry name" value="LARGE RIBOSOMAL SUBUNIT PROTEIN BL35M"/>
    <property type="match status" value="1"/>
</dbReference>
<dbReference type="EMBL" id="AAZO01002661">
    <property type="status" value="NOT_ANNOTATED_CDS"/>
    <property type="molecule type" value="Genomic_DNA"/>
</dbReference>
<dbReference type="EMBL" id="DS235200">
    <property type="protein sequence ID" value="EEB13206.1"/>
    <property type="molecule type" value="Genomic_DNA"/>
</dbReference>
<proteinExistence type="inferred from homology"/>
<protein>
    <recommendedName>
        <fullName evidence="7">Large ribosomal subunit protein bL35m</fullName>
    </recommendedName>
    <alternativeName>
        <fullName evidence="8">39S ribosomal protein L35, mitochondrial</fullName>
    </alternativeName>
</protein>
<comment type="subcellular location">
    <subcellularLocation>
        <location evidence="1">Mitochondrion</location>
    </subcellularLocation>
</comment>
<dbReference type="SUPFAM" id="SSF143034">
    <property type="entry name" value="L35p-like"/>
    <property type="match status" value="1"/>
</dbReference>
<dbReference type="OrthoDB" id="5847109at2759"/>
<reference evidence="10" key="3">
    <citation type="submission" date="2020-05" db="UniProtKB">
        <authorList>
            <consortium name="EnsemblMetazoa"/>
        </authorList>
    </citation>
    <scope>IDENTIFICATION</scope>
    <source>
        <strain evidence="10">USDA</strain>
    </source>
</reference>
<keyword evidence="5" id="KW-0496">Mitochondrion</keyword>
<comment type="similarity">
    <text evidence="2">Belongs to the bacterial ribosomal protein bL35 family.</text>
</comment>
<dbReference type="FunCoup" id="E0VIK0">
    <property type="interactions" value="897"/>
</dbReference>
<dbReference type="InterPro" id="IPR021137">
    <property type="entry name" value="Ribosomal_bL35-like"/>
</dbReference>
<dbReference type="GO" id="GO:0005840">
    <property type="term" value="C:ribosome"/>
    <property type="evidence" value="ECO:0007669"/>
    <property type="project" value="UniProtKB-KW"/>
</dbReference>
<dbReference type="OMA" id="IWATMAM"/>
<reference evidence="9" key="2">
    <citation type="submission" date="2007-04" db="EMBL/GenBank/DDBJ databases">
        <title>The genome of the human body louse.</title>
        <authorList>
            <consortium name="The Human Body Louse Genome Consortium"/>
            <person name="Kirkness E."/>
            <person name="Walenz B."/>
            <person name="Hass B."/>
            <person name="Bruggner R."/>
            <person name="Strausberg R."/>
        </authorList>
    </citation>
    <scope>NUCLEOTIDE SEQUENCE</scope>
    <source>
        <strain evidence="9">USDA</strain>
    </source>
</reference>
<dbReference type="CTD" id="8229859"/>
<dbReference type="GO" id="GO:0006412">
    <property type="term" value="P:translation"/>
    <property type="evidence" value="ECO:0007669"/>
    <property type="project" value="InterPro"/>
</dbReference>
<keyword evidence="6" id="KW-0687">Ribonucleoprotein</keyword>
<dbReference type="GeneID" id="8229859"/>
<evidence type="ECO:0000256" key="1">
    <source>
        <dbReference type="ARBA" id="ARBA00004173"/>
    </source>
</evidence>
<dbReference type="AlphaFoldDB" id="E0VIK0"/>
<sequence>MQTRTLTKFSFKNGTRKSVKSVVNRFFRLHWGIWIRTIAGRHKKLWKKSNRRKIKLQQHVFCNRHNSKMLDIMVTKFWRKPKYYIDDPYSFYHTRNEYSLTRRKPWRPENCDYE</sequence>
<keyword evidence="11" id="KW-1185">Reference proteome</keyword>
<organism>
    <name type="scientific">Pediculus humanus subsp. corporis</name>
    <name type="common">Body louse</name>
    <dbReference type="NCBI Taxonomy" id="121224"/>
    <lineage>
        <taxon>Eukaryota</taxon>
        <taxon>Metazoa</taxon>
        <taxon>Ecdysozoa</taxon>
        <taxon>Arthropoda</taxon>
        <taxon>Hexapoda</taxon>
        <taxon>Insecta</taxon>
        <taxon>Pterygota</taxon>
        <taxon>Neoptera</taxon>
        <taxon>Paraneoptera</taxon>
        <taxon>Psocodea</taxon>
        <taxon>Troctomorpha</taxon>
        <taxon>Phthiraptera</taxon>
        <taxon>Anoplura</taxon>
        <taxon>Pediculidae</taxon>
        <taxon>Pediculus</taxon>
    </lineage>
</organism>
<evidence type="ECO:0000256" key="6">
    <source>
        <dbReference type="ARBA" id="ARBA00023274"/>
    </source>
</evidence>
<dbReference type="KEGG" id="phu:Phum_PHUM228630"/>
<evidence type="ECO:0000256" key="2">
    <source>
        <dbReference type="ARBA" id="ARBA00006598"/>
    </source>
</evidence>
<dbReference type="PANTHER" id="PTHR15909">
    <property type="entry name" value="39S RIBOSOMAL PROTEIN L35, MITOCHONDRIAL"/>
    <property type="match status" value="1"/>
</dbReference>
<dbReference type="HOGENOM" id="CLU_156648_0_0_1"/>
<evidence type="ECO:0000256" key="3">
    <source>
        <dbReference type="ARBA" id="ARBA00022946"/>
    </source>
</evidence>
<evidence type="ECO:0000256" key="5">
    <source>
        <dbReference type="ARBA" id="ARBA00023128"/>
    </source>
</evidence>
<gene>
    <name evidence="10" type="primary">8229859</name>
    <name evidence="9" type="ORF">Phum_PHUM228630</name>
</gene>
<evidence type="ECO:0000313" key="11">
    <source>
        <dbReference type="Proteomes" id="UP000009046"/>
    </source>
</evidence>
<name>E0VIK0_PEDHC</name>
<dbReference type="InParanoid" id="E0VIK0"/>
<reference evidence="9" key="1">
    <citation type="submission" date="2007-04" db="EMBL/GenBank/DDBJ databases">
        <title>Annotation of Pediculus humanus corporis strain USDA.</title>
        <authorList>
            <person name="Kirkness E."/>
            <person name="Hannick L."/>
            <person name="Hass B."/>
            <person name="Bruggner R."/>
            <person name="Lawson D."/>
            <person name="Bidwell S."/>
            <person name="Joardar V."/>
            <person name="Caler E."/>
            <person name="Walenz B."/>
            <person name="Inman J."/>
            <person name="Schobel S."/>
            <person name="Galinsky K."/>
            <person name="Amedeo P."/>
            <person name="Strausberg R."/>
        </authorList>
    </citation>
    <scope>NUCLEOTIDE SEQUENCE</scope>
    <source>
        <strain evidence="9">USDA</strain>
    </source>
</reference>
<evidence type="ECO:0000313" key="10">
    <source>
        <dbReference type="EnsemblMetazoa" id="PHUM228630-PA"/>
    </source>
</evidence>
<dbReference type="VEuPathDB" id="VectorBase:PHUM228630"/>
<evidence type="ECO:0000313" key="9">
    <source>
        <dbReference type="EMBL" id="EEB13206.1"/>
    </source>
</evidence>
<dbReference type="GO" id="GO:1990904">
    <property type="term" value="C:ribonucleoprotein complex"/>
    <property type="evidence" value="ECO:0007669"/>
    <property type="project" value="UniProtKB-KW"/>
</dbReference>
<dbReference type="EnsemblMetazoa" id="PHUM228630-RA">
    <property type="protein sequence ID" value="PHUM228630-PA"/>
    <property type="gene ID" value="PHUM228630"/>
</dbReference>
<evidence type="ECO:0000256" key="7">
    <source>
        <dbReference type="ARBA" id="ARBA00035273"/>
    </source>
</evidence>
<dbReference type="GO" id="GO:0005739">
    <property type="term" value="C:mitochondrion"/>
    <property type="evidence" value="ECO:0007669"/>
    <property type="project" value="UniProtKB-SubCell"/>
</dbReference>